<evidence type="ECO:0000256" key="1">
    <source>
        <dbReference type="SAM" id="MobiDB-lite"/>
    </source>
</evidence>
<reference evidence="3 4" key="1">
    <citation type="journal article" date="2019" name="Int. J. Syst. Evol. Microbiol.">
        <title>The Global Catalogue of Microorganisms (GCM) 10K type strain sequencing project: providing services to taxonomists for standard genome sequencing and annotation.</title>
        <authorList>
            <consortium name="The Broad Institute Genomics Platform"/>
            <consortium name="The Broad Institute Genome Sequencing Center for Infectious Disease"/>
            <person name="Wu L."/>
            <person name="Ma J."/>
        </authorList>
    </citation>
    <scope>NUCLEOTIDE SEQUENCE [LARGE SCALE GENOMIC DNA]</scope>
    <source>
        <strain evidence="3 4">JCM 6305</strain>
    </source>
</reference>
<dbReference type="EMBL" id="BAAASZ010000011">
    <property type="protein sequence ID" value="GAA2432316.1"/>
    <property type="molecule type" value="Genomic_DNA"/>
</dbReference>
<keyword evidence="4" id="KW-1185">Reference proteome</keyword>
<dbReference type="InterPro" id="IPR011009">
    <property type="entry name" value="Kinase-like_dom_sf"/>
</dbReference>
<evidence type="ECO:0000313" key="3">
    <source>
        <dbReference type="EMBL" id="GAA2432316.1"/>
    </source>
</evidence>
<dbReference type="SUPFAM" id="SSF56112">
    <property type="entry name" value="Protein kinase-like (PK-like)"/>
    <property type="match status" value="1"/>
</dbReference>
<dbReference type="InterPro" id="IPR002575">
    <property type="entry name" value="Aminoglycoside_PTrfase"/>
</dbReference>
<name>A0ABN3JMT9_9ACTN</name>
<evidence type="ECO:0000313" key="4">
    <source>
        <dbReference type="Proteomes" id="UP001501638"/>
    </source>
</evidence>
<feature type="region of interest" description="Disordered" evidence="1">
    <location>
        <begin position="1"/>
        <end position="29"/>
    </location>
</feature>
<comment type="caution">
    <text evidence="3">The sequence shown here is derived from an EMBL/GenBank/DDBJ whole genome shotgun (WGS) entry which is preliminary data.</text>
</comment>
<protein>
    <submittedName>
        <fullName evidence="3">Phosphotransferase</fullName>
    </submittedName>
</protein>
<feature type="compositionally biased region" description="Low complexity" evidence="1">
    <location>
        <begin position="1"/>
        <end position="16"/>
    </location>
</feature>
<gene>
    <name evidence="3" type="ORF">GCM10010405_14100</name>
</gene>
<evidence type="ECO:0000259" key="2">
    <source>
        <dbReference type="Pfam" id="PF01636"/>
    </source>
</evidence>
<dbReference type="Proteomes" id="UP001501638">
    <property type="component" value="Unassembled WGS sequence"/>
</dbReference>
<dbReference type="Gene3D" id="3.30.200.150">
    <property type="match status" value="1"/>
</dbReference>
<sequence>MAAGAQAARSAQETASPYAVVEHGRREDRTETEALSGIVHEALGAGFRVVGVDRLRGGSKKGVHRVHVDGPRAASVIVYSWAEAENFWPAADDIDEAHPFAPASGLVPFLAAQRRLDRIGVRVPEVLLADDSRRRFPADMAVVEDVAGGTLEALWDTAPARAADALSELAAMLDVMHRRHSRQYGRLDVLERGDKASGVSCEQLVLERALGDLGEAAERDPGIGSAAAALHDRLQQLAARVAPRREHRLIHGELGPDHVLVDASGHPVLIDIEGLMFFDVEWEHVFLRLRFGERYPALSQPGLDPARLDLFMLAMRLSLVAGPLRLLDGDFPHRALMRGIAEHNAREALALLVE</sequence>
<feature type="domain" description="Aminoglycoside phosphotransferase" evidence="2">
    <location>
        <begin position="102"/>
        <end position="282"/>
    </location>
</feature>
<dbReference type="Gene3D" id="3.90.1200.10">
    <property type="match status" value="1"/>
</dbReference>
<accession>A0ABN3JMT9</accession>
<dbReference type="Pfam" id="PF01636">
    <property type="entry name" value="APH"/>
    <property type="match status" value="1"/>
</dbReference>
<proteinExistence type="predicted"/>
<organism evidence="3 4">
    <name type="scientific">Streptomyces macrosporus</name>
    <dbReference type="NCBI Taxonomy" id="44032"/>
    <lineage>
        <taxon>Bacteria</taxon>
        <taxon>Bacillati</taxon>
        <taxon>Actinomycetota</taxon>
        <taxon>Actinomycetes</taxon>
        <taxon>Kitasatosporales</taxon>
        <taxon>Streptomycetaceae</taxon>
        <taxon>Streptomyces</taxon>
    </lineage>
</organism>